<dbReference type="Gene3D" id="4.10.280.10">
    <property type="entry name" value="Helix-loop-helix DNA-binding domain"/>
    <property type="match status" value="1"/>
</dbReference>
<feature type="compositionally biased region" description="Basic and acidic residues" evidence="2">
    <location>
        <begin position="308"/>
        <end position="328"/>
    </location>
</feature>
<feature type="region of interest" description="Disordered" evidence="2">
    <location>
        <begin position="308"/>
        <end position="332"/>
    </location>
</feature>
<dbReference type="Pfam" id="PF00010">
    <property type="entry name" value="HLH"/>
    <property type="match status" value="1"/>
</dbReference>
<dbReference type="PROSITE" id="PS50888">
    <property type="entry name" value="BHLH"/>
    <property type="match status" value="1"/>
</dbReference>
<comment type="caution">
    <text evidence="4">The sequence shown here is derived from an EMBL/GenBank/DDBJ whole genome shotgun (WGS) entry which is preliminary data.</text>
</comment>
<feature type="compositionally biased region" description="Polar residues" evidence="2">
    <location>
        <begin position="971"/>
        <end position="990"/>
    </location>
</feature>
<organism evidence="4 5">
    <name type="scientific">Exocentrus adspersus</name>
    <dbReference type="NCBI Taxonomy" id="1586481"/>
    <lineage>
        <taxon>Eukaryota</taxon>
        <taxon>Metazoa</taxon>
        <taxon>Ecdysozoa</taxon>
        <taxon>Arthropoda</taxon>
        <taxon>Hexapoda</taxon>
        <taxon>Insecta</taxon>
        <taxon>Pterygota</taxon>
        <taxon>Neoptera</taxon>
        <taxon>Endopterygota</taxon>
        <taxon>Coleoptera</taxon>
        <taxon>Polyphaga</taxon>
        <taxon>Cucujiformia</taxon>
        <taxon>Chrysomeloidea</taxon>
        <taxon>Cerambycidae</taxon>
        <taxon>Lamiinae</taxon>
        <taxon>Acanthocinini</taxon>
        <taxon>Exocentrus</taxon>
    </lineage>
</organism>
<accession>A0AAV8W0Y6</accession>
<feature type="region of interest" description="Disordered" evidence="2">
    <location>
        <begin position="382"/>
        <end position="438"/>
    </location>
</feature>
<evidence type="ECO:0000313" key="4">
    <source>
        <dbReference type="EMBL" id="KAJ8920342.1"/>
    </source>
</evidence>
<evidence type="ECO:0000259" key="3">
    <source>
        <dbReference type="PROSITE" id="PS50888"/>
    </source>
</evidence>
<dbReference type="SUPFAM" id="SSF47459">
    <property type="entry name" value="HLH, helix-loop-helix DNA-binding domain"/>
    <property type="match status" value="1"/>
</dbReference>
<feature type="coiled-coil region" evidence="1">
    <location>
        <begin position="45"/>
        <end position="97"/>
    </location>
</feature>
<evidence type="ECO:0000256" key="1">
    <source>
        <dbReference type="SAM" id="Coils"/>
    </source>
</evidence>
<feature type="compositionally biased region" description="Basic and acidic residues" evidence="2">
    <location>
        <begin position="408"/>
        <end position="424"/>
    </location>
</feature>
<sequence length="1339" mass="149151">MPRENSKCRKWEKERRDRLNEGFSNLAKVLESYDPSINICKINILHRATSSIQELQERIKHLLSSDTEKTNEKENIIKKLQDRVKKLLVRNEQLSNLLRDAGISVPSVCGTIKKFKKTLWSRRITPEQAEKFRKNEMERLNSSKPLVTKTKSKSVKTIVGPSLGPGTLLFGNGLTVPVLPQPQPILTNSTNLILNPTFYTVPRVTQTQEVNNCSNKVEVTKSKVQITSTPTKTLPFIRPKYCLTKTTQVNKVPIPALTSPYANSYCLFNDTKSSSNEKKEAVKSKKSNNKVSSDVGVCAKNDTKKVVKRKNDVEKEGNVKRTKKDLDHGQSNSEICAKDVGVGSAITEPTTLGDSSEISATTLKSNEAENIIEKVVADKPNICDSNKIPQTVQPQSTDLKPKNSFNVSEEKLDSGTCENKEDSSKGSQSTVTSSSVTTTLTVPASHDIKNLEISLPHSELSNDIFASLQVPAACQNPESTSPTAAFLLAFPLVSSGVKVTEVIDGDNSESHSVTPTLLQIGTMDNTKPTQSQSDIITSNFLNLDSFSFFSKDICAGFESNYPAVGNSQTQASTTVNHTAKVDATSNSSVYVNVKSPCLPTSVAEPIKQNCDLFCKKTVDTSNSINKEVKNYERSNSNKKFNDNSILYNAQIQPNSKADLNCLPPKVDSVHKNFEAKSQYHIPTTYPNSVCDLNYRPDLIKTCVASTCSYTNVNRDYTNPLYTNCNNYNYNYHPDTNFNQSYYKNIPQSESKSYYPLNYESYPDYRKNDNNLTGKYYNAPTYTKEKKNANVVRAKATTESKQPINWMTTPDNRLHNSEALLTPFCKPNFSQTYPFSSYVTSSSSYFATSTMDSSNNTNCALEAKKCIDLPIVSLNSHQRLDVEDKQFSWSPTKLPHFLDPPHTFVTSTLPTLVGDLALGNTLPFTEQRNEYKPVKENKDFRQVSKTLNYENQSNFLSVSQLVDHGKTESVPAKTSSRRNSGSRSKANNVQQKPKRVIKQDCKDLLPHCGVNNENMRTVNNYNPFSNIDTFTKSSHKNASSSYSAEALIGNQVPDDLNKRYQSSSNKALGASSFLAENIISCFPPVDLPQENFIPQNQNYQTNNFTHTCFQNNTYSSNSFIYTAPSYLGTNNFDPSSYDYLPDGGINPMPNLSAKDDKHYSSAKNCNKQVNKEEKSNHHSNCHNNNANTNNMKKAKRKLASETNTALFDFPFLPIPGTNNSPILPDDFHSHTNFLAPTTPFSCKNSLYPKQGNDISATALLPLPPVCRGNIQHSEISPSINTVGTSLTNFNLSTIFPEINKGPVSDMYQDTRIKDHLHHKTYGPTTPQVPFNPEPKFNFST</sequence>
<dbReference type="CDD" id="cd00083">
    <property type="entry name" value="bHLH_SF"/>
    <property type="match status" value="1"/>
</dbReference>
<feature type="region of interest" description="Disordered" evidence="2">
    <location>
        <begin position="965"/>
        <end position="994"/>
    </location>
</feature>
<dbReference type="InterPro" id="IPR036638">
    <property type="entry name" value="HLH_DNA-bd_sf"/>
</dbReference>
<feature type="domain" description="BHLH" evidence="3">
    <location>
        <begin position="3"/>
        <end position="55"/>
    </location>
</feature>
<dbReference type="EMBL" id="JANEYG010000015">
    <property type="protein sequence ID" value="KAJ8920342.1"/>
    <property type="molecule type" value="Genomic_DNA"/>
</dbReference>
<dbReference type="Proteomes" id="UP001159042">
    <property type="component" value="Unassembled WGS sequence"/>
</dbReference>
<gene>
    <name evidence="4" type="ORF">NQ315_012004</name>
</gene>
<reference evidence="4 5" key="1">
    <citation type="journal article" date="2023" name="Insect Mol. Biol.">
        <title>Genome sequencing provides insights into the evolution of gene families encoding plant cell wall-degrading enzymes in longhorned beetles.</title>
        <authorList>
            <person name="Shin N.R."/>
            <person name="Okamura Y."/>
            <person name="Kirsch R."/>
            <person name="Pauchet Y."/>
        </authorList>
    </citation>
    <scope>NUCLEOTIDE SEQUENCE [LARGE SCALE GENOMIC DNA]</scope>
    <source>
        <strain evidence="4">EAD_L_NR</strain>
    </source>
</reference>
<evidence type="ECO:0000256" key="2">
    <source>
        <dbReference type="SAM" id="MobiDB-lite"/>
    </source>
</evidence>
<protein>
    <recommendedName>
        <fullName evidence="3">BHLH domain-containing protein</fullName>
    </recommendedName>
</protein>
<dbReference type="InterPro" id="IPR011598">
    <property type="entry name" value="bHLH_dom"/>
</dbReference>
<feature type="compositionally biased region" description="Polar residues" evidence="2">
    <location>
        <begin position="383"/>
        <end position="407"/>
    </location>
</feature>
<proteinExistence type="predicted"/>
<feature type="compositionally biased region" description="Low complexity" evidence="2">
    <location>
        <begin position="425"/>
        <end position="438"/>
    </location>
</feature>
<dbReference type="GO" id="GO:0046983">
    <property type="term" value="F:protein dimerization activity"/>
    <property type="evidence" value="ECO:0007669"/>
    <property type="project" value="InterPro"/>
</dbReference>
<name>A0AAV8W0Y6_9CUCU</name>
<feature type="region of interest" description="Disordered" evidence="2">
    <location>
        <begin position="1320"/>
        <end position="1339"/>
    </location>
</feature>
<evidence type="ECO:0000313" key="5">
    <source>
        <dbReference type="Proteomes" id="UP001159042"/>
    </source>
</evidence>
<keyword evidence="5" id="KW-1185">Reference proteome</keyword>
<dbReference type="SMART" id="SM00353">
    <property type="entry name" value="HLH"/>
    <property type="match status" value="1"/>
</dbReference>
<keyword evidence="1" id="KW-0175">Coiled coil</keyword>